<dbReference type="OrthoDB" id="7190385at2"/>
<sequence length="193" mass="20940">MPRLTDAELRATLAAAVRERTAVRVTRRIRKAASIDGYVVDVGRAWLLVAVLGDDIRLDGWTAVRLSDVRRVRERVDESAAFYRAALTARGEWPPGPPSSTGSLDLDDVGGLVRTAGAAAPLVTIHVEEDDPSVCFVGRPERVGPKHLRLREITPGATWDDTTTRWRLRDLTRVDVGGGYEDALALVGGPPPA</sequence>
<accession>A0A401UW85</accession>
<comment type="caution">
    <text evidence="1">The sequence shown here is derived from an EMBL/GenBank/DDBJ whole genome shotgun (WGS) entry which is preliminary data.</text>
</comment>
<gene>
    <name evidence="1" type="ORF">CTKZ_04060</name>
</gene>
<evidence type="ECO:0000313" key="2">
    <source>
        <dbReference type="Proteomes" id="UP000288246"/>
    </source>
</evidence>
<protein>
    <submittedName>
        <fullName evidence="1">Uncharacterized protein</fullName>
    </submittedName>
</protein>
<reference evidence="1 2" key="1">
    <citation type="submission" date="2018-11" db="EMBL/GenBank/DDBJ databases">
        <title>Draft genome sequence of Cellulomonas takizawaensis strain TKZ-21.</title>
        <authorList>
            <person name="Yamamura H."/>
            <person name="Hayashi T."/>
            <person name="Hamada M."/>
            <person name="Serisawa Y."/>
            <person name="Matsuyama K."/>
            <person name="Nakagawa Y."/>
            <person name="Otoguro M."/>
            <person name="Yanagida F."/>
            <person name="Hayakawa M."/>
        </authorList>
    </citation>
    <scope>NUCLEOTIDE SEQUENCE [LARGE SCALE GENOMIC DNA]</scope>
    <source>
        <strain evidence="1 2">TKZ-21</strain>
    </source>
</reference>
<dbReference type="RefSeq" id="WP_124341398.1">
    <property type="nucleotide sequence ID" value="NZ_BHYL01000034.1"/>
</dbReference>
<proteinExistence type="predicted"/>
<name>A0A401UW85_9CELL</name>
<dbReference type="AlphaFoldDB" id="A0A401UW85"/>
<organism evidence="1 2">
    <name type="scientific">Cellulomonas algicola</name>
    <dbReference type="NCBI Taxonomy" id="2071633"/>
    <lineage>
        <taxon>Bacteria</taxon>
        <taxon>Bacillati</taxon>
        <taxon>Actinomycetota</taxon>
        <taxon>Actinomycetes</taxon>
        <taxon>Micrococcales</taxon>
        <taxon>Cellulomonadaceae</taxon>
        <taxon>Cellulomonas</taxon>
    </lineage>
</organism>
<dbReference type="EMBL" id="BHYL01000034">
    <property type="protein sequence ID" value="GCD18844.1"/>
    <property type="molecule type" value="Genomic_DNA"/>
</dbReference>
<keyword evidence="2" id="KW-1185">Reference proteome</keyword>
<dbReference type="Proteomes" id="UP000288246">
    <property type="component" value="Unassembled WGS sequence"/>
</dbReference>
<evidence type="ECO:0000313" key="1">
    <source>
        <dbReference type="EMBL" id="GCD18844.1"/>
    </source>
</evidence>